<organism evidence="7 8">
    <name type="scientific">Thermobifida cellulosilytica TB100</name>
    <dbReference type="NCBI Taxonomy" id="665004"/>
    <lineage>
        <taxon>Bacteria</taxon>
        <taxon>Bacillati</taxon>
        <taxon>Actinomycetota</taxon>
        <taxon>Actinomycetes</taxon>
        <taxon>Streptosporangiales</taxon>
        <taxon>Nocardiopsidaceae</taxon>
        <taxon>Thermobifida</taxon>
    </lineage>
</organism>
<feature type="transmembrane region" description="Helical" evidence="5">
    <location>
        <begin position="63"/>
        <end position="83"/>
    </location>
</feature>
<feature type="transmembrane region" description="Helical" evidence="5">
    <location>
        <begin position="120"/>
        <end position="141"/>
    </location>
</feature>
<sequence length="489" mass="49759">MTEATAAAADSAAAVRSGPAQRPARPGWILFAVMAGTFIAIMDSFIVNVAVPSIRADLDASYAQIELTVAGYVLVYGLLLVTGGRLGDLFGYRRMYLAGLALFTVASLACGLAPSPESLIAARVVQAAGAALFYPQVLSVLQTAFTGKAQARAFSIFGATIGLASIAGQLVGGALVSMDLFGLSWRPIFLINIPIGVATLLVASAVLPAARGTVRPRLDLRGVALLSIALLLVSIPLVEGQAAGWPMWAWGMLALALPGFAAFTLWERRLAAAGGFPLVPPALFRVPSFAGGNVLALAFFAGNAGLFFILTLHLQGGMGYSPLVAGLTFTPLAMAFVAASLLAPRMQERMGLKVLTLGYAVNAAGTLMLLGCALAFETGLTGWIMAPALAVIGFGEGLGVSPLFGAILAKVPQSEAGAGSGVLETTTQIGMSFGVTVLGLVFAVFLGSGTGLAASTTAFTAGLVGNLVLAVVALALMPVVLRGRSTTAG</sequence>
<feature type="transmembrane region" description="Helical" evidence="5">
    <location>
        <begin position="188"/>
        <end position="210"/>
    </location>
</feature>
<dbReference type="InterPro" id="IPR020846">
    <property type="entry name" value="MFS_dom"/>
</dbReference>
<keyword evidence="4 5" id="KW-0472">Membrane</keyword>
<dbReference type="Proteomes" id="UP000074382">
    <property type="component" value="Unassembled WGS sequence"/>
</dbReference>
<keyword evidence="2 5" id="KW-0812">Transmembrane</keyword>
<evidence type="ECO:0000256" key="1">
    <source>
        <dbReference type="ARBA" id="ARBA00004651"/>
    </source>
</evidence>
<dbReference type="CDD" id="cd17321">
    <property type="entry name" value="MFS_MMR_MDR_like"/>
    <property type="match status" value="1"/>
</dbReference>
<feature type="domain" description="Major facilitator superfamily (MFS) profile" evidence="6">
    <location>
        <begin position="29"/>
        <end position="481"/>
    </location>
</feature>
<feature type="transmembrane region" description="Helical" evidence="5">
    <location>
        <begin position="294"/>
        <end position="314"/>
    </location>
</feature>
<comment type="caution">
    <text evidence="7">The sequence shown here is derived from an EMBL/GenBank/DDBJ whole genome shotgun (WGS) entry which is preliminary data.</text>
</comment>
<dbReference type="RefSeq" id="WP_068755061.1">
    <property type="nucleotide sequence ID" value="NZ_KQ950181.1"/>
</dbReference>
<gene>
    <name evidence="7" type="ORF">AC529_06985</name>
</gene>
<feature type="transmembrane region" description="Helical" evidence="5">
    <location>
        <begin position="28"/>
        <end position="51"/>
    </location>
</feature>
<feature type="transmembrane region" description="Helical" evidence="5">
    <location>
        <begin position="429"/>
        <end position="447"/>
    </location>
</feature>
<dbReference type="PRINTS" id="PR01036">
    <property type="entry name" value="TCRTETB"/>
</dbReference>
<evidence type="ECO:0000259" key="6">
    <source>
        <dbReference type="PROSITE" id="PS50850"/>
    </source>
</evidence>
<evidence type="ECO:0000256" key="2">
    <source>
        <dbReference type="ARBA" id="ARBA00022692"/>
    </source>
</evidence>
<feature type="transmembrane region" description="Helical" evidence="5">
    <location>
        <begin position="382"/>
        <end position="408"/>
    </location>
</feature>
<comment type="subcellular location">
    <subcellularLocation>
        <location evidence="1">Cell membrane</location>
        <topology evidence="1">Multi-pass membrane protein</topology>
    </subcellularLocation>
</comment>
<dbReference type="Pfam" id="PF07690">
    <property type="entry name" value="MFS_1"/>
    <property type="match status" value="1"/>
</dbReference>
<dbReference type="STRING" id="665004.AC529_06985"/>
<dbReference type="PANTHER" id="PTHR42718:SF39">
    <property type="entry name" value="ACTINORHODIN TRANSPORTER-RELATED"/>
    <property type="match status" value="1"/>
</dbReference>
<dbReference type="PROSITE" id="PS50850">
    <property type="entry name" value="MFS"/>
    <property type="match status" value="1"/>
</dbReference>
<dbReference type="InterPro" id="IPR011701">
    <property type="entry name" value="MFS"/>
</dbReference>
<keyword evidence="3 5" id="KW-1133">Transmembrane helix</keyword>
<dbReference type="PANTHER" id="PTHR42718">
    <property type="entry name" value="MAJOR FACILITATOR SUPERFAMILY MULTIDRUG TRANSPORTER MFSC"/>
    <property type="match status" value="1"/>
</dbReference>
<reference evidence="8" key="1">
    <citation type="journal article" date="2017" name="Acta Aliment.">
        <title>Plant polysaccharide degrading enzyme system of Thermpbifida cellulosilytica TB100 revealed by de novo genome project data.</title>
        <authorList>
            <person name="Toth A."/>
            <person name="Baka E."/>
            <person name="Luzics S."/>
            <person name="Bata-Vidacs I."/>
            <person name="Nagy I."/>
            <person name="Balint B."/>
            <person name="Herceg R."/>
            <person name="Olasz F."/>
            <person name="Wilk T."/>
            <person name="Nagy T."/>
            <person name="Kriszt B."/>
            <person name="Nagy I."/>
            <person name="Kukolya J."/>
        </authorList>
    </citation>
    <scope>NUCLEOTIDE SEQUENCE [LARGE SCALE GENOMIC DNA]</scope>
    <source>
        <strain evidence="8">TB100</strain>
    </source>
</reference>
<feature type="transmembrane region" description="Helical" evidence="5">
    <location>
        <begin position="320"/>
        <end position="342"/>
    </location>
</feature>
<name>A0A147KJE6_THECS</name>
<feature type="transmembrane region" description="Helical" evidence="5">
    <location>
        <begin position="248"/>
        <end position="266"/>
    </location>
</feature>
<feature type="transmembrane region" description="Helical" evidence="5">
    <location>
        <begin position="222"/>
        <end position="242"/>
    </location>
</feature>
<dbReference type="GO" id="GO:0005886">
    <property type="term" value="C:plasma membrane"/>
    <property type="evidence" value="ECO:0007669"/>
    <property type="project" value="UniProtKB-SubCell"/>
</dbReference>
<evidence type="ECO:0000256" key="5">
    <source>
        <dbReference type="SAM" id="Phobius"/>
    </source>
</evidence>
<dbReference type="EMBL" id="LGEM01000028">
    <property type="protein sequence ID" value="KUP97420.1"/>
    <property type="molecule type" value="Genomic_DNA"/>
</dbReference>
<feature type="transmembrane region" description="Helical" evidence="5">
    <location>
        <begin position="153"/>
        <end position="176"/>
    </location>
</feature>
<evidence type="ECO:0000256" key="4">
    <source>
        <dbReference type="ARBA" id="ARBA00023136"/>
    </source>
</evidence>
<dbReference type="GO" id="GO:0022857">
    <property type="term" value="F:transmembrane transporter activity"/>
    <property type="evidence" value="ECO:0007669"/>
    <property type="project" value="InterPro"/>
</dbReference>
<feature type="transmembrane region" description="Helical" evidence="5">
    <location>
        <begin position="459"/>
        <end position="481"/>
    </location>
</feature>
<proteinExistence type="predicted"/>
<dbReference type="Gene3D" id="1.20.1720.10">
    <property type="entry name" value="Multidrug resistance protein D"/>
    <property type="match status" value="1"/>
</dbReference>
<feature type="transmembrane region" description="Helical" evidence="5">
    <location>
        <begin position="354"/>
        <end position="376"/>
    </location>
</feature>
<accession>A0A147KJE6</accession>
<dbReference type="AlphaFoldDB" id="A0A147KJE6"/>
<evidence type="ECO:0000256" key="3">
    <source>
        <dbReference type="ARBA" id="ARBA00022989"/>
    </source>
</evidence>
<protein>
    <submittedName>
        <fullName evidence="7">MFS transporter</fullName>
    </submittedName>
</protein>
<keyword evidence="8" id="KW-1185">Reference proteome</keyword>
<dbReference type="Gene3D" id="1.20.1250.20">
    <property type="entry name" value="MFS general substrate transporter like domains"/>
    <property type="match status" value="1"/>
</dbReference>
<evidence type="ECO:0000313" key="8">
    <source>
        <dbReference type="Proteomes" id="UP000074382"/>
    </source>
</evidence>
<evidence type="ECO:0000313" key="7">
    <source>
        <dbReference type="EMBL" id="KUP97420.1"/>
    </source>
</evidence>
<feature type="transmembrane region" description="Helical" evidence="5">
    <location>
        <begin position="95"/>
        <end position="114"/>
    </location>
</feature>
<dbReference type="SUPFAM" id="SSF103473">
    <property type="entry name" value="MFS general substrate transporter"/>
    <property type="match status" value="1"/>
</dbReference>
<dbReference type="PATRIC" id="fig|665004.4.peg.1659"/>
<dbReference type="InterPro" id="IPR036259">
    <property type="entry name" value="MFS_trans_sf"/>
</dbReference>